<dbReference type="SUPFAM" id="SSF47384">
    <property type="entry name" value="Homodimeric domain of signal transducing histidine kinase"/>
    <property type="match status" value="1"/>
</dbReference>
<dbReference type="InterPro" id="IPR005467">
    <property type="entry name" value="His_kinase_dom"/>
</dbReference>
<dbReference type="SMART" id="SM00387">
    <property type="entry name" value="HATPase_c"/>
    <property type="match status" value="1"/>
</dbReference>
<feature type="transmembrane region" description="Helical" evidence="4">
    <location>
        <begin position="347"/>
        <end position="369"/>
    </location>
</feature>
<evidence type="ECO:0000259" key="5">
    <source>
        <dbReference type="PROSITE" id="PS50109"/>
    </source>
</evidence>
<dbReference type="Pfam" id="PF02518">
    <property type="entry name" value="HATPase_c"/>
    <property type="match status" value="1"/>
</dbReference>
<feature type="transmembrane region" description="Helical" evidence="4">
    <location>
        <begin position="142"/>
        <end position="161"/>
    </location>
</feature>
<keyword evidence="3" id="KW-0597">Phosphoprotein</keyword>
<evidence type="ECO:0000256" key="4">
    <source>
        <dbReference type="SAM" id="Phobius"/>
    </source>
</evidence>
<dbReference type="Proteomes" id="UP000242205">
    <property type="component" value="Chromosome"/>
</dbReference>
<dbReference type="InterPro" id="IPR003594">
    <property type="entry name" value="HATPase_dom"/>
</dbReference>
<dbReference type="GO" id="GO:0000155">
    <property type="term" value="F:phosphorelay sensor kinase activity"/>
    <property type="evidence" value="ECO:0007669"/>
    <property type="project" value="InterPro"/>
</dbReference>
<feature type="transmembrane region" description="Helical" evidence="4">
    <location>
        <begin position="561"/>
        <end position="580"/>
    </location>
</feature>
<dbReference type="OrthoDB" id="9810730at2"/>
<dbReference type="AlphaFoldDB" id="A0A2I6SAL8"/>
<feature type="transmembrane region" description="Helical" evidence="4">
    <location>
        <begin position="303"/>
        <end position="326"/>
    </location>
</feature>
<name>A0A2I6SAL8_9RHOO</name>
<dbReference type="SUPFAM" id="SSF55874">
    <property type="entry name" value="ATPase domain of HSP90 chaperone/DNA topoisomerase II/histidine kinase"/>
    <property type="match status" value="1"/>
</dbReference>
<protein>
    <recommendedName>
        <fullName evidence="2">histidine kinase</fullName>
        <ecNumber evidence="2">2.7.13.3</ecNumber>
    </recommendedName>
</protein>
<evidence type="ECO:0000256" key="2">
    <source>
        <dbReference type="ARBA" id="ARBA00012438"/>
    </source>
</evidence>
<feature type="transmembrane region" description="Helical" evidence="4">
    <location>
        <begin position="33"/>
        <end position="58"/>
    </location>
</feature>
<keyword evidence="7" id="KW-1185">Reference proteome</keyword>
<dbReference type="InterPro" id="IPR036890">
    <property type="entry name" value="HATPase_C_sf"/>
</dbReference>
<keyword evidence="6" id="KW-0418">Kinase</keyword>
<evidence type="ECO:0000313" key="7">
    <source>
        <dbReference type="Proteomes" id="UP000242205"/>
    </source>
</evidence>
<keyword evidence="6" id="KW-0808">Transferase</keyword>
<dbReference type="CDD" id="cd00082">
    <property type="entry name" value="HisKA"/>
    <property type="match status" value="1"/>
</dbReference>
<reference evidence="6 7" key="1">
    <citation type="submission" date="2018-01" db="EMBL/GenBank/DDBJ databases">
        <authorList>
            <person name="Fu G.-Y."/>
        </authorList>
    </citation>
    <scope>NUCLEOTIDE SEQUENCE [LARGE SCALE GENOMIC DNA]</scope>
    <source>
        <strain evidence="6 7">SY39</strain>
    </source>
</reference>
<dbReference type="PROSITE" id="PS50109">
    <property type="entry name" value="HIS_KIN"/>
    <property type="match status" value="1"/>
</dbReference>
<gene>
    <name evidence="6" type="ORF">C0099_01295</name>
</gene>
<dbReference type="InterPro" id="IPR036097">
    <property type="entry name" value="HisK_dim/P_sf"/>
</dbReference>
<evidence type="ECO:0000313" key="6">
    <source>
        <dbReference type="EMBL" id="AUN96297.1"/>
    </source>
</evidence>
<feature type="transmembrane region" description="Helical" evidence="4">
    <location>
        <begin position="243"/>
        <end position="266"/>
    </location>
</feature>
<feature type="transmembrane region" description="Helical" evidence="4">
    <location>
        <begin position="600"/>
        <end position="618"/>
    </location>
</feature>
<dbReference type="PRINTS" id="PR00344">
    <property type="entry name" value="BCTRLSENSOR"/>
</dbReference>
<dbReference type="InterPro" id="IPR003661">
    <property type="entry name" value="HisK_dim/P_dom"/>
</dbReference>
<dbReference type="EC" id="2.7.13.3" evidence="2"/>
<dbReference type="Gene3D" id="1.10.4160.10">
    <property type="entry name" value="Hydantoin permease"/>
    <property type="match status" value="1"/>
</dbReference>
<dbReference type="EMBL" id="CP025682">
    <property type="protein sequence ID" value="AUN96297.1"/>
    <property type="molecule type" value="Genomic_DNA"/>
</dbReference>
<proteinExistence type="predicted"/>
<dbReference type="Gene3D" id="3.30.565.10">
    <property type="entry name" value="Histidine kinase-like ATPase, C-terminal domain"/>
    <property type="match status" value="1"/>
</dbReference>
<evidence type="ECO:0000256" key="1">
    <source>
        <dbReference type="ARBA" id="ARBA00000085"/>
    </source>
</evidence>
<sequence>MKREYQSWVANETLEDYALRYAARSYRRWHPFVLANTAIGGISFLALEAIGGALTLSYGFQNAFPAIVIVSLLIFLISLPIAYYCAEANVDIDLLTRGAGFGYIGSTVTSLIYASFTFIFFALEAAIMAQALELVTGLNITIGYLICSLVIIPMVFFGVTLINRFQMLTQLLWIVLLITPFVFVLYKDPGLIDAWTSYVGPQAGFNPLFFGAATGVLLSLVVQIGEQTDYLRFLPDRERGNRFAWWAALIGTGPGWIILGGLKILAGSLLAVLCLRAGSSPTEAVSPIHMYIVAYEHVFDERVLVLGFALLFVLVSQVKINVTNAYAGSLAWSNAFARLAQYHPGRVVWLVFNVLIALLLTLMGILATLEAVLTVYSNVATAWIGALVADLVVLKPMGISPRYVEFKRAYLYNFNPVGCGAMLVASVLSIVAYTGAFGPILEAYSAFLALGLAFISAIVIALITRGRYYLARTDTAYRSKTPARADGTIPTERCSVCERDYEPRDMAYCPFYRGPICSLCCGLEAHCHDFCKQPTVRSEPSHVAPGSTHFAPHFGRRIGRFFALFGIVAAAMAALFLLAYRLLDAQDLAYGQELAEILVRIYLATLILIAVGTWWIVLSHESRELAEGELLQSLHQLELARSELVESEKMASLGGLVAGVAHEINTPVGITVSAASYLRERSEELRARFDQGTLGKDELRAFLDDALESARLLASNADRAARLVKSFKLVAVDQSSDQRRRFDLAHYMEETLRNLRPALQDRALGTYLDCPVGIEMDTYPGPLAQVLTNLVINATQSAFAEGEAGTITLSARREGEDEVLISCADNGRGVPDDIRERIFEPFFTTRRASGGSGLGLYLAYTLVTQKLEGTIGVENAPEGGAVFWLRLPRAHPGGSSLTDAMRFRTDGQFNEPRQG</sequence>
<accession>A0A2I6SAL8</accession>
<feature type="transmembrane region" description="Helical" evidence="4">
    <location>
        <begin position="414"/>
        <end position="437"/>
    </location>
</feature>
<keyword evidence="4" id="KW-0812">Transmembrane</keyword>
<feature type="transmembrane region" description="Helical" evidence="4">
    <location>
        <begin position="443"/>
        <end position="463"/>
    </location>
</feature>
<feature type="transmembrane region" description="Helical" evidence="4">
    <location>
        <begin position="98"/>
        <end position="122"/>
    </location>
</feature>
<feature type="domain" description="Histidine kinase" evidence="5">
    <location>
        <begin position="659"/>
        <end position="891"/>
    </location>
</feature>
<feature type="transmembrane region" description="Helical" evidence="4">
    <location>
        <begin position="168"/>
        <end position="185"/>
    </location>
</feature>
<dbReference type="PANTHER" id="PTHR43065">
    <property type="entry name" value="SENSOR HISTIDINE KINASE"/>
    <property type="match status" value="1"/>
</dbReference>
<keyword evidence="4" id="KW-0472">Membrane</keyword>
<comment type="catalytic activity">
    <reaction evidence="1">
        <text>ATP + protein L-histidine = ADP + protein N-phospho-L-histidine.</text>
        <dbReference type="EC" id="2.7.13.3"/>
    </reaction>
</comment>
<keyword evidence="4" id="KW-1133">Transmembrane helix</keyword>
<feature type="transmembrane region" description="Helical" evidence="4">
    <location>
        <begin position="375"/>
        <end position="394"/>
    </location>
</feature>
<feature type="transmembrane region" description="Helical" evidence="4">
    <location>
        <begin position="205"/>
        <end position="222"/>
    </location>
</feature>
<dbReference type="Gene3D" id="1.10.287.130">
    <property type="match status" value="1"/>
</dbReference>
<organism evidence="6 7">
    <name type="scientific">Pseudazoarcus pumilus</name>
    <dbReference type="NCBI Taxonomy" id="2067960"/>
    <lineage>
        <taxon>Bacteria</taxon>
        <taxon>Pseudomonadati</taxon>
        <taxon>Pseudomonadota</taxon>
        <taxon>Betaproteobacteria</taxon>
        <taxon>Rhodocyclales</taxon>
        <taxon>Zoogloeaceae</taxon>
        <taxon>Pseudazoarcus</taxon>
    </lineage>
</organism>
<dbReference type="KEGG" id="atw:C0099_01295"/>
<dbReference type="InterPro" id="IPR004358">
    <property type="entry name" value="Sig_transdc_His_kin-like_C"/>
</dbReference>
<feature type="transmembrane region" description="Helical" evidence="4">
    <location>
        <begin position="64"/>
        <end position="86"/>
    </location>
</feature>
<evidence type="ECO:0000256" key="3">
    <source>
        <dbReference type="ARBA" id="ARBA00022553"/>
    </source>
</evidence>